<evidence type="ECO:0000313" key="2">
    <source>
        <dbReference type="EMBL" id="WOK05690.1"/>
    </source>
</evidence>
<dbReference type="RefSeq" id="WP_317488448.1">
    <property type="nucleotide sequence ID" value="NZ_CP136051.1"/>
</dbReference>
<sequence>MELDNIYFYIATIKAWKPLLSKDSYKEVLIESLRFLTQSGKLVVYGFVIMPNHFHIIWEMLELNGNELPHTSFMKFTSHVIFKDIKASNPGLLSDFKVLSVSRSHNIWMRHSLPIHLYSDKFILQKLTYIHNNPLQEHWRLAERPEDYKYSSARFYETGIDEFGILTHIKERT</sequence>
<name>A0ABZ0IMY7_9BACT</name>
<keyword evidence="3" id="KW-1185">Reference proteome</keyword>
<dbReference type="SMART" id="SM01321">
    <property type="entry name" value="Y1_Tnp"/>
    <property type="match status" value="1"/>
</dbReference>
<feature type="domain" description="Transposase IS200-like" evidence="1">
    <location>
        <begin position="3"/>
        <end position="133"/>
    </location>
</feature>
<dbReference type="InterPro" id="IPR036515">
    <property type="entry name" value="Transposase_17_sf"/>
</dbReference>
<dbReference type="SUPFAM" id="SSF143422">
    <property type="entry name" value="Transposase IS200-like"/>
    <property type="match status" value="1"/>
</dbReference>
<evidence type="ECO:0000259" key="1">
    <source>
        <dbReference type="SMART" id="SM01321"/>
    </source>
</evidence>
<dbReference type="InterPro" id="IPR002686">
    <property type="entry name" value="Transposase_17"/>
</dbReference>
<accession>A0ABZ0IMY7</accession>
<gene>
    <name evidence="2" type="ORF">RT717_21680</name>
</gene>
<dbReference type="EMBL" id="CP136051">
    <property type="protein sequence ID" value="WOK05690.1"/>
    <property type="molecule type" value="Genomic_DNA"/>
</dbReference>
<dbReference type="Proteomes" id="UP001302349">
    <property type="component" value="Chromosome"/>
</dbReference>
<protein>
    <submittedName>
        <fullName evidence="2">Transposase</fullName>
    </submittedName>
</protein>
<organism evidence="2 3">
    <name type="scientific">Imperialibacter roseus</name>
    <dbReference type="NCBI Taxonomy" id="1324217"/>
    <lineage>
        <taxon>Bacteria</taxon>
        <taxon>Pseudomonadati</taxon>
        <taxon>Bacteroidota</taxon>
        <taxon>Cytophagia</taxon>
        <taxon>Cytophagales</taxon>
        <taxon>Flammeovirgaceae</taxon>
        <taxon>Imperialibacter</taxon>
    </lineage>
</organism>
<proteinExistence type="predicted"/>
<evidence type="ECO:0000313" key="3">
    <source>
        <dbReference type="Proteomes" id="UP001302349"/>
    </source>
</evidence>
<reference evidence="2 3" key="1">
    <citation type="journal article" date="2023" name="Microbiol. Resour. Announc.">
        <title>Complete Genome Sequence of Imperialibacter roseus strain P4T.</title>
        <authorList>
            <person name="Tizabi D.R."/>
            <person name="Bachvaroff T."/>
            <person name="Hill R.T."/>
        </authorList>
    </citation>
    <scope>NUCLEOTIDE SEQUENCE [LARGE SCALE GENOMIC DNA]</scope>
    <source>
        <strain evidence="2 3">P4T</strain>
    </source>
</reference>
<dbReference type="Gene3D" id="3.30.70.1290">
    <property type="entry name" value="Transposase IS200-like"/>
    <property type="match status" value="1"/>
</dbReference>